<accession>A0A2U8GU41</accession>
<dbReference type="EMBL" id="CP022187">
    <property type="protein sequence ID" value="AWI76773.1"/>
    <property type="molecule type" value="Genomic_DNA"/>
</dbReference>
<evidence type="ECO:0000313" key="2">
    <source>
        <dbReference type="Proteomes" id="UP000244930"/>
    </source>
</evidence>
<gene>
    <name evidence="1" type="ORF">CEW83_17380</name>
</gene>
<evidence type="ECO:0000313" key="1">
    <source>
        <dbReference type="EMBL" id="AWI76773.1"/>
    </source>
</evidence>
<dbReference type="RefSeq" id="WP_108950472.1">
    <property type="nucleotide sequence ID" value="NZ_CP022187.1"/>
</dbReference>
<keyword evidence="2" id="KW-1185">Reference proteome</keyword>
<reference evidence="1 2" key="1">
    <citation type="submission" date="2017-06" db="EMBL/GenBank/DDBJ databases">
        <title>Azoarcus.</title>
        <authorList>
            <person name="Woo J.-H."/>
            <person name="Kim H.-S."/>
        </authorList>
    </citation>
    <scope>NUCLEOTIDE SEQUENCE [LARGE SCALE GENOMIC DNA]</scope>
    <source>
        <strain evidence="1 2">TSPY31</strain>
    </source>
</reference>
<sequence>MVARRTGHDVFRDLLGRITAGNPILTDRFYGTYSVIALLQMRGADALLQQHQVRRTDFRKGQRLSPRDHVGAWAKPKHCPYWLPRELFDAFPETPAVRELTGHNKVLERLHCKTPAMNGTKRWYACGPAT</sequence>
<dbReference type="AlphaFoldDB" id="A0A2U8GU41"/>
<proteinExistence type="predicted"/>
<evidence type="ECO:0008006" key="3">
    <source>
        <dbReference type="Google" id="ProtNLM"/>
    </source>
</evidence>
<organism evidence="1 2">
    <name type="scientific">Parazoarcus communis</name>
    <dbReference type="NCBI Taxonomy" id="41977"/>
    <lineage>
        <taxon>Bacteria</taxon>
        <taxon>Pseudomonadati</taxon>
        <taxon>Pseudomonadota</taxon>
        <taxon>Betaproteobacteria</taxon>
        <taxon>Rhodocyclales</taxon>
        <taxon>Zoogloeaceae</taxon>
        <taxon>Parazoarcus</taxon>
    </lineage>
</organism>
<name>A0A2U8GU41_9RHOO</name>
<dbReference type="KEGG" id="acom:CEW83_17380"/>
<dbReference type="Proteomes" id="UP000244930">
    <property type="component" value="Chromosome"/>
</dbReference>
<protein>
    <recommendedName>
        <fullName evidence="3">Transposase IS4-like domain-containing protein</fullName>
    </recommendedName>
</protein>